<evidence type="ECO:0000256" key="1">
    <source>
        <dbReference type="SAM" id="MobiDB-lite"/>
    </source>
</evidence>
<accession>A0ABP1QAT1</accession>
<dbReference type="Proteomes" id="UP001642540">
    <property type="component" value="Unassembled WGS sequence"/>
</dbReference>
<evidence type="ECO:0000313" key="2">
    <source>
        <dbReference type="EMBL" id="CAL8091179.1"/>
    </source>
</evidence>
<protein>
    <submittedName>
        <fullName evidence="2">Uncharacterized protein</fullName>
    </submittedName>
</protein>
<proteinExistence type="predicted"/>
<organism evidence="2 3">
    <name type="scientific">Orchesella dallaii</name>
    <dbReference type="NCBI Taxonomy" id="48710"/>
    <lineage>
        <taxon>Eukaryota</taxon>
        <taxon>Metazoa</taxon>
        <taxon>Ecdysozoa</taxon>
        <taxon>Arthropoda</taxon>
        <taxon>Hexapoda</taxon>
        <taxon>Collembola</taxon>
        <taxon>Entomobryomorpha</taxon>
        <taxon>Entomobryoidea</taxon>
        <taxon>Orchesellidae</taxon>
        <taxon>Orchesellinae</taxon>
        <taxon>Orchesella</taxon>
    </lineage>
</organism>
<name>A0ABP1QAT1_9HEXA</name>
<feature type="region of interest" description="Disordered" evidence="1">
    <location>
        <begin position="196"/>
        <end position="248"/>
    </location>
</feature>
<keyword evidence="3" id="KW-1185">Reference proteome</keyword>
<reference evidence="2 3" key="1">
    <citation type="submission" date="2024-08" db="EMBL/GenBank/DDBJ databases">
        <authorList>
            <person name="Cucini C."/>
            <person name="Frati F."/>
        </authorList>
    </citation>
    <scope>NUCLEOTIDE SEQUENCE [LARGE SCALE GENOMIC DNA]</scope>
</reference>
<gene>
    <name evidence="2" type="ORF">ODALV1_LOCUS7861</name>
</gene>
<sequence>MSASDPELYKLNISRAVTYQDVTKLTFLNKGLQLNTRMIEFPDDIAWKRRLVNSMFTIWFNSCPDTYVNHGYMKIMRELIMIYLNSLEVRSTESMDVWEAITNTLVTCGQRETTIYNFTHIGYSVNGLIIDAPNDETPSPVSTSGSNSPQPKGDSNSSNAGVVGKVLNEKSQMLAGRMDPIPNMVGEEDGFVMESDEGEATEAPTDTGDGGDDADGGGDTPEPAEPPPPPPSPPPAPSPSSTGPVTGEKHLFNLVPQADAASTVYQLDIVIENLWSVFSHAWARCYPEAPSRQLWGPRFKQLFFRDILEPLEERWKDPGPLSYYLDLIMGDYDVQLIQHNALYCVDAGYFTTGAGIFELVRPVKLTDISEGANAFQNHQIN</sequence>
<evidence type="ECO:0000313" key="3">
    <source>
        <dbReference type="Proteomes" id="UP001642540"/>
    </source>
</evidence>
<feature type="region of interest" description="Disordered" evidence="1">
    <location>
        <begin position="134"/>
        <end position="161"/>
    </location>
</feature>
<feature type="compositionally biased region" description="Pro residues" evidence="1">
    <location>
        <begin position="223"/>
        <end position="238"/>
    </location>
</feature>
<feature type="compositionally biased region" description="Polar residues" evidence="1">
    <location>
        <begin position="136"/>
        <end position="160"/>
    </location>
</feature>
<comment type="caution">
    <text evidence="2">The sequence shown here is derived from an EMBL/GenBank/DDBJ whole genome shotgun (WGS) entry which is preliminary data.</text>
</comment>
<dbReference type="EMBL" id="CAXLJM020000024">
    <property type="protein sequence ID" value="CAL8091179.1"/>
    <property type="molecule type" value="Genomic_DNA"/>
</dbReference>